<gene>
    <name evidence="10" type="primary">rsgA</name>
    <name evidence="14" type="ORF">SAMN02745887_03371</name>
</gene>
<dbReference type="Proteomes" id="UP000186513">
    <property type="component" value="Unassembled WGS sequence"/>
</dbReference>
<evidence type="ECO:0000259" key="12">
    <source>
        <dbReference type="PROSITE" id="PS50936"/>
    </source>
</evidence>
<evidence type="ECO:0000256" key="1">
    <source>
        <dbReference type="ARBA" id="ARBA00022490"/>
    </source>
</evidence>
<accession>A0A1K2HS60</accession>
<keyword evidence="1 10" id="KW-0963">Cytoplasm</keyword>
<comment type="subunit">
    <text evidence="10">Monomer. Associates with 30S ribosomal subunit, binds 16S rRNA.</text>
</comment>
<dbReference type="CDD" id="cd01854">
    <property type="entry name" value="YjeQ_EngC"/>
    <property type="match status" value="1"/>
</dbReference>
<evidence type="ECO:0000256" key="10">
    <source>
        <dbReference type="HAMAP-Rule" id="MF_01820"/>
    </source>
</evidence>
<dbReference type="GO" id="GO:0005737">
    <property type="term" value="C:cytoplasm"/>
    <property type="evidence" value="ECO:0007669"/>
    <property type="project" value="UniProtKB-SubCell"/>
</dbReference>
<evidence type="ECO:0000256" key="11">
    <source>
        <dbReference type="SAM" id="MobiDB-lite"/>
    </source>
</evidence>
<dbReference type="GO" id="GO:0005525">
    <property type="term" value="F:GTP binding"/>
    <property type="evidence" value="ECO:0007669"/>
    <property type="project" value="UniProtKB-UniRule"/>
</dbReference>
<evidence type="ECO:0000313" key="14">
    <source>
        <dbReference type="EMBL" id="SFZ79106.1"/>
    </source>
</evidence>
<organism evidence="14 15">
    <name type="scientific">Chitinimonas taiwanensis DSM 18899</name>
    <dbReference type="NCBI Taxonomy" id="1121279"/>
    <lineage>
        <taxon>Bacteria</taxon>
        <taxon>Pseudomonadati</taxon>
        <taxon>Pseudomonadota</taxon>
        <taxon>Betaproteobacteria</taxon>
        <taxon>Neisseriales</taxon>
        <taxon>Chitinibacteraceae</taxon>
        <taxon>Chitinimonas</taxon>
    </lineage>
</organism>
<feature type="region of interest" description="Disordered" evidence="11">
    <location>
        <begin position="347"/>
        <end position="379"/>
    </location>
</feature>
<feature type="domain" description="CP-type G" evidence="13">
    <location>
        <begin position="126"/>
        <end position="286"/>
    </location>
</feature>
<dbReference type="PROSITE" id="PS50936">
    <property type="entry name" value="ENGC_GTPASE"/>
    <property type="match status" value="1"/>
</dbReference>
<feature type="compositionally biased region" description="Basic and acidic residues" evidence="11">
    <location>
        <begin position="370"/>
        <end position="379"/>
    </location>
</feature>
<dbReference type="InterPro" id="IPR027417">
    <property type="entry name" value="P-loop_NTPase"/>
</dbReference>
<dbReference type="AlphaFoldDB" id="A0A1K2HS60"/>
<evidence type="ECO:0000256" key="8">
    <source>
        <dbReference type="ARBA" id="ARBA00022884"/>
    </source>
</evidence>
<keyword evidence="7 10" id="KW-0862">Zinc</keyword>
<dbReference type="GO" id="GO:0042274">
    <property type="term" value="P:ribosomal small subunit biogenesis"/>
    <property type="evidence" value="ECO:0007669"/>
    <property type="project" value="UniProtKB-UniRule"/>
</dbReference>
<evidence type="ECO:0000313" key="15">
    <source>
        <dbReference type="Proteomes" id="UP000186513"/>
    </source>
</evidence>
<dbReference type="GO" id="GO:0003924">
    <property type="term" value="F:GTPase activity"/>
    <property type="evidence" value="ECO:0007669"/>
    <property type="project" value="UniProtKB-UniRule"/>
</dbReference>
<comment type="subcellular location">
    <subcellularLocation>
        <location evidence="10">Cytoplasm</location>
    </subcellularLocation>
</comment>
<feature type="binding site" evidence="10">
    <location>
        <position position="316"/>
    </location>
    <ligand>
        <name>Zn(2+)</name>
        <dbReference type="ChEBI" id="CHEBI:29105"/>
    </ligand>
</feature>
<dbReference type="GO" id="GO:0046872">
    <property type="term" value="F:metal ion binding"/>
    <property type="evidence" value="ECO:0007669"/>
    <property type="project" value="UniProtKB-KW"/>
</dbReference>
<dbReference type="GO" id="GO:0019843">
    <property type="term" value="F:rRNA binding"/>
    <property type="evidence" value="ECO:0007669"/>
    <property type="project" value="UniProtKB-KW"/>
</dbReference>
<dbReference type="Gene3D" id="3.40.50.300">
    <property type="entry name" value="P-loop containing nucleotide triphosphate hydrolases"/>
    <property type="match status" value="1"/>
</dbReference>
<feature type="binding site" evidence="10">
    <location>
        <position position="322"/>
    </location>
    <ligand>
        <name>Zn(2+)</name>
        <dbReference type="ChEBI" id="CHEBI:29105"/>
    </ligand>
</feature>
<feature type="domain" description="EngC GTPase" evidence="12">
    <location>
        <begin position="136"/>
        <end position="284"/>
    </location>
</feature>
<name>A0A1K2HS60_9NEIS</name>
<keyword evidence="5 10" id="KW-0547">Nucleotide-binding</keyword>
<dbReference type="HAMAP" id="MF_01820">
    <property type="entry name" value="GTPase_RsgA"/>
    <property type="match status" value="1"/>
</dbReference>
<keyword evidence="2 10" id="KW-0690">Ribosome biogenesis</keyword>
<comment type="function">
    <text evidence="10">One of several proteins that assist in the late maturation steps of the functional core of the 30S ribosomal subunit. Helps release RbfA from mature subunits. May play a role in the assembly of ribosomal proteins into the subunit. Circularly permuted GTPase that catalyzes slow GTP hydrolysis, GTPase activity is stimulated by the 30S ribosomal subunit.</text>
</comment>
<dbReference type="Pfam" id="PF03193">
    <property type="entry name" value="RsgA_GTPase"/>
    <property type="match status" value="1"/>
</dbReference>
<reference evidence="14 15" key="1">
    <citation type="submission" date="2016-11" db="EMBL/GenBank/DDBJ databases">
        <authorList>
            <person name="Jaros S."/>
            <person name="Januszkiewicz K."/>
            <person name="Wedrychowicz H."/>
        </authorList>
    </citation>
    <scope>NUCLEOTIDE SEQUENCE [LARGE SCALE GENOMIC DNA]</scope>
    <source>
        <strain evidence="14 15">DSM 18899</strain>
    </source>
</reference>
<keyword evidence="6 10" id="KW-0378">Hydrolase</keyword>
<dbReference type="PANTHER" id="PTHR32120">
    <property type="entry name" value="SMALL RIBOSOMAL SUBUNIT BIOGENESIS GTPASE RSGA"/>
    <property type="match status" value="1"/>
</dbReference>
<keyword evidence="15" id="KW-1185">Reference proteome</keyword>
<feature type="binding site" evidence="10">
    <location>
        <begin position="175"/>
        <end position="178"/>
    </location>
    <ligand>
        <name>GTP</name>
        <dbReference type="ChEBI" id="CHEBI:37565"/>
    </ligand>
</feature>
<dbReference type="PROSITE" id="PS51721">
    <property type="entry name" value="G_CP"/>
    <property type="match status" value="1"/>
</dbReference>
<dbReference type="SUPFAM" id="SSF52540">
    <property type="entry name" value="P-loop containing nucleoside triphosphate hydrolases"/>
    <property type="match status" value="1"/>
</dbReference>
<keyword evidence="8 10" id="KW-0694">RNA-binding</keyword>
<sequence>MRCLRHGDADARVGHVIWIERIMHAFDFDALHRLGLNQTLAAQWLSSPAADHSQLMRITELQRDCLQLHDGRDEYPARALPALQASLHEAGSGLAVGDWVAVEAHAHDELWVAERLAPSTHLARRANDGRRQPLASNIDTALLVMGLDHDFNLRRMERYLALVQAAGVMGVVVLTKADIGQDVEARMAELHRRLPRSVPAYALNGLDEAARADLAPWLGLGQTLVLLGSSGAGKSTLTNTLSGSALQSTGGVRRGDGRGRHTTTARSLHFCLDGACIIDTPGLRTWRPDADADSLAATFEDIEALARHCHFRDCQHEDEPGCAVREVVPADRLLNYHKLLREVRRSQQTPLERKAQQAKWKVIGKAGKQRSQDKRRGER</sequence>
<feature type="binding site" evidence="10">
    <location>
        <begin position="228"/>
        <end position="236"/>
    </location>
    <ligand>
        <name>GTP</name>
        <dbReference type="ChEBI" id="CHEBI:37565"/>
    </ligand>
</feature>
<dbReference type="PANTHER" id="PTHR32120:SF10">
    <property type="entry name" value="SMALL RIBOSOMAL SUBUNIT BIOGENESIS GTPASE RSGA"/>
    <property type="match status" value="1"/>
</dbReference>
<proteinExistence type="inferred from homology"/>
<evidence type="ECO:0000256" key="7">
    <source>
        <dbReference type="ARBA" id="ARBA00022833"/>
    </source>
</evidence>
<evidence type="ECO:0000259" key="13">
    <source>
        <dbReference type="PROSITE" id="PS51721"/>
    </source>
</evidence>
<protein>
    <recommendedName>
        <fullName evidence="10">Small ribosomal subunit biogenesis GTPase RsgA</fullName>
        <ecNumber evidence="10">3.6.1.-</ecNumber>
    </recommendedName>
</protein>
<evidence type="ECO:0000256" key="5">
    <source>
        <dbReference type="ARBA" id="ARBA00022741"/>
    </source>
</evidence>
<evidence type="ECO:0000256" key="6">
    <source>
        <dbReference type="ARBA" id="ARBA00022801"/>
    </source>
</evidence>
<evidence type="ECO:0000256" key="2">
    <source>
        <dbReference type="ARBA" id="ARBA00022517"/>
    </source>
</evidence>
<keyword evidence="9 10" id="KW-0342">GTP-binding</keyword>
<keyword evidence="4 10" id="KW-0699">rRNA-binding</keyword>
<dbReference type="InterPro" id="IPR030378">
    <property type="entry name" value="G_CP_dom"/>
</dbReference>
<dbReference type="NCBIfam" id="TIGR00157">
    <property type="entry name" value="ribosome small subunit-dependent GTPase A"/>
    <property type="match status" value="1"/>
</dbReference>
<dbReference type="Gene3D" id="1.10.40.50">
    <property type="entry name" value="Probable gtpase engc, domain 3"/>
    <property type="match status" value="1"/>
</dbReference>
<dbReference type="STRING" id="1121279.SAMN02745887_03371"/>
<evidence type="ECO:0000256" key="3">
    <source>
        <dbReference type="ARBA" id="ARBA00022723"/>
    </source>
</evidence>
<dbReference type="EMBL" id="FPKR01000015">
    <property type="protein sequence ID" value="SFZ79106.1"/>
    <property type="molecule type" value="Genomic_DNA"/>
</dbReference>
<feature type="binding site" evidence="10">
    <location>
        <position position="309"/>
    </location>
    <ligand>
        <name>Zn(2+)</name>
        <dbReference type="ChEBI" id="CHEBI:29105"/>
    </ligand>
</feature>
<evidence type="ECO:0000256" key="9">
    <source>
        <dbReference type="ARBA" id="ARBA00023134"/>
    </source>
</evidence>
<comment type="similarity">
    <text evidence="10">Belongs to the TRAFAC class YlqF/YawG GTPase family. RsgA subfamily.</text>
</comment>
<keyword evidence="3 10" id="KW-0479">Metal-binding</keyword>
<dbReference type="InterPro" id="IPR010914">
    <property type="entry name" value="RsgA_GTPase_dom"/>
</dbReference>
<comment type="cofactor">
    <cofactor evidence="10">
        <name>Zn(2+)</name>
        <dbReference type="ChEBI" id="CHEBI:29105"/>
    </cofactor>
    <text evidence="10">Binds 1 zinc ion per subunit.</text>
</comment>
<evidence type="ECO:0000256" key="4">
    <source>
        <dbReference type="ARBA" id="ARBA00022730"/>
    </source>
</evidence>
<dbReference type="EC" id="3.6.1.-" evidence="10"/>
<feature type="binding site" evidence="10">
    <location>
        <position position="314"/>
    </location>
    <ligand>
        <name>Zn(2+)</name>
        <dbReference type="ChEBI" id="CHEBI:29105"/>
    </ligand>
</feature>
<dbReference type="InterPro" id="IPR004881">
    <property type="entry name" value="Ribosome_biogen_GTPase_RsgA"/>
</dbReference>